<reference evidence="2 3" key="1">
    <citation type="submission" date="2019-02" db="EMBL/GenBank/DDBJ databases">
        <title>Deep-cultivation of Planctomycetes and their phenomic and genomic characterization uncovers novel biology.</title>
        <authorList>
            <person name="Wiegand S."/>
            <person name="Jogler M."/>
            <person name="Boedeker C."/>
            <person name="Pinto D."/>
            <person name="Vollmers J."/>
            <person name="Rivas-Marin E."/>
            <person name="Kohn T."/>
            <person name="Peeters S.H."/>
            <person name="Heuer A."/>
            <person name="Rast P."/>
            <person name="Oberbeckmann S."/>
            <person name="Bunk B."/>
            <person name="Jeske O."/>
            <person name="Meyerdierks A."/>
            <person name="Storesund J.E."/>
            <person name="Kallscheuer N."/>
            <person name="Luecker S."/>
            <person name="Lage O.M."/>
            <person name="Pohl T."/>
            <person name="Merkel B.J."/>
            <person name="Hornburger P."/>
            <person name="Mueller R.-W."/>
            <person name="Bruemmer F."/>
            <person name="Labrenz M."/>
            <person name="Spormann A.M."/>
            <person name="Op den Camp H."/>
            <person name="Overmann J."/>
            <person name="Amann R."/>
            <person name="Jetten M.S.M."/>
            <person name="Mascher T."/>
            <person name="Medema M.H."/>
            <person name="Devos D.P."/>
            <person name="Kaster A.-K."/>
            <person name="Ovreas L."/>
            <person name="Rohde M."/>
            <person name="Galperin M.Y."/>
            <person name="Jogler C."/>
        </authorList>
    </citation>
    <scope>NUCLEOTIDE SEQUENCE [LARGE SCALE GENOMIC DNA]</scope>
    <source>
        <strain evidence="2 3">Q31a</strain>
    </source>
</reference>
<dbReference type="EMBL" id="CP036298">
    <property type="protein sequence ID" value="QDV23791.1"/>
    <property type="molecule type" value="Genomic_DNA"/>
</dbReference>
<organism evidence="2 3">
    <name type="scientific">Aureliella helgolandensis</name>
    <dbReference type="NCBI Taxonomy" id="2527968"/>
    <lineage>
        <taxon>Bacteria</taxon>
        <taxon>Pseudomonadati</taxon>
        <taxon>Planctomycetota</taxon>
        <taxon>Planctomycetia</taxon>
        <taxon>Pirellulales</taxon>
        <taxon>Pirellulaceae</taxon>
        <taxon>Aureliella</taxon>
    </lineage>
</organism>
<proteinExistence type="predicted"/>
<dbReference type="InterPro" id="IPR007236">
    <property type="entry name" value="SlyX"/>
</dbReference>
<keyword evidence="3" id="KW-1185">Reference proteome</keyword>
<dbReference type="RefSeq" id="WP_145076973.1">
    <property type="nucleotide sequence ID" value="NZ_CP036298.1"/>
</dbReference>
<evidence type="ECO:0000313" key="3">
    <source>
        <dbReference type="Proteomes" id="UP000318017"/>
    </source>
</evidence>
<dbReference type="PANTHER" id="PTHR36508">
    <property type="entry name" value="PROTEIN SLYX"/>
    <property type="match status" value="1"/>
</dbReference>
<protein>
    <recommendedName>
        <fullName evidence="4">Protein SlyX</fullName>
    </recommendedName>
</protein>
<feature type="region of interest" description="Disordered" evidence="1">
    <location>
        <begin position="60"/>
        <end position="80"/>
    </location>
</feature>
<gene>
    <name evidence="2" type="ORF">Q31a_20960</name>
</gene>
<dbReference type="AlphaFoldDB" id="A0A518G5D3"/>
<sequence>MPALPDDSLKAMQGRIVELEIGLTHQQHLAAQLDEVVVEQTRQLMRLERSMLQLQRQLKELRGDQKERQIDPLEERPPHY</sequence>
<evidence type="ECO:0000256" key="1">
    <source>
        <dbReference type="SAM" id="MobiDB-lite"/>
    </source>
</evidence>
<name>A0A518G5D3_9BACT</name>
<dbReference type="Pfam" id="PF04102">
    <property type="entry name" value="SlyX"/>
    <property type="match status" value="1"/>
</dbReference>
<accession>A0A518G5D3</accession>
<evidence type="ECO:0008006" key="4">
    <source>
        <dbReference type="Google" id="ProtNLM"/>
    </source>
</evidence>
<dbReference type="PANTHER" id="PTHR36508:SF1">
    <property type="entry name" value="PROTEIN SLYX"/>
    <property type="match status" value="1"/>
</dbReference>
<evidence type="ECO:0000313" key="2">
    <source>
        <dbReference type="EMBL" id="QDV23791.1"/>
    </source>
</evidence>
<dbReference type="Proteomes" id="UP000318017">
    <property type="component" value="Chromosome"/>
</dbReference>
<dbReference type="KEGG" id="ahel:Q31a_20960"/>